<evidence type="ECO:0000313" key="4">
    <source>
        <dbReference type="RefSeq" id="XP_033533936.1"/>
    </source>
</evidence>
<keyword evidence="3" id="KW-1185">Reference proteome</keyword>
<sequence>MHYDPTEQARERIIRQKGTGYRPENIQNRPATQGMVLHIAASCNWYSKSSLKFYHDKSEDPPKPQKPGKPRQKQTETDEQFSQRLQDWKAKLPHKVEVKQKGNSMTQEYYAKHILPANIARIEAARLHHRGSFGADVCGPLLTLQEDNDPSHGTQSNNVASSLKHINWIDCLQHPSQSPDLSPMKALWGILKQRVRKRVWQTMEELKQILIDGWDKITMEEVRKRIAEMPYRCHLVVDNKGDFIKTPLW</sequence>
<dbReference type="Gene3D" id="3.30.420.10">
    <property type="entry name" value="Ribonuclease H-like superfamily/Ribonuclease H"/>
    <property type="match status" value="1"/>
</dbReference>
<dbReference type="AlphaFoldDB" id="A0A6G1G2H0"/>
<protein>
    <recommendedName>
        <fullName evidence="5">Tc1-like transposase DDE domain-containing protein</fullName>
    </recommendedName>
</protein>
<evidence type="ECO:0000256" key="1">
    <source>
        <dbReference type="SAM" id="MobiDB-lite"/>
    </source>
</evidence>
<dbReference type="RefSeq" id="XP_033533936.1">
    <property type="nucleotide sequence ID" value="XM_033676414.1"/>
</dbReference>
<evidence type="ECO:0000313" key="3">
    <source>
        <dbReference type="Proteomes" id="UP000504638"/>
    </source>
</evidence>
<name>A0A6G1G2H0_9PEZI</name>
<organism evidence="2">
    <name type="scientific">Eremomyces bilateralis CBS 781.70</name>
    <dbReference type="NCBI Taxonomy" id="1392243"/>
    <lineage>
        <taxon>Eukaryota</taxon>
        <taxon>Fungi</taxon>
        <taxon>Dikarya</taxon>
        <taxon>Ascomycota</taxon>
        <taxon>Pezizomycotina</taxon>
        <taxon>Dothideomycetes</taxon>
        <taxon>Dothideomycetes incertae sedis</taxon>
        <taxon>Eremomycetales</taxon>
        <taxon>Eremomycetaceae</taxon>
        <taxon>Eremomyces</taxon>
    </lineage>
</organism>
<dbReference type="EMBL" id="ML975158">
    <property type="protein sequence ID" value="KAF1812305.1"/>
    <property type="molecule type" value="Genomic_DNA"/>
</dbReference>
<reference evidence="2 4" key="1">
    <citation type="submission" date="2020-01" db="EMBL/GenBank/DDBJ databases">
        <authorList>
            <consortium name="DOE Joint Genome Institute"/>
            <person name="Haridas S."/>
            <person name="Albert R."/>
            <person name="Binder M."/>
            <person name="Bloem J."/>
            <person name="Labutti K."/>
            <person name="Salamov A."/>
            <person name="Andreopoulos B."/>
            <person name="Baker S.E."/>
            <person name="Barry K."/>
            <person name="Bills G."/>
            <person name="Bluhm B.H."/>
            <person name="Cannon C."/>
            <person name="Castanera R."/>
            <person name="Culley D.E."/>
            <person name="Daum C."/>
            <person name="Ezra D."/>
            <person name="Gonzalez J.B."/>
            <person name="Henrissat B."/>
            <person name="Kuo A."/>
            <person name="Liang C."/>
            <person name="Lipzen A."/>
            <person name="Lutzoni F."/>
            <person name="Magnuson J."/>
            <person name="Mondo S."/>
            <person name="Nolan M."/>
            <person name="Ohm R."/>
            <person name="Pangilinan J."/>
            <person name="Park H.-J."/>
            <person name="Ramirez L."/>
            <person name="Alfaro M."/>
            <person name="Sun H."/>
            <person name="Tritt A."/>
            <person name="Yoshinaga Y."/>
            <person name="Zwiers L.-H."/>
            <person name="Turgeon B.G."/>
            <person name="Goodwin S.B."/>
            <person name="Spatafora J.W."/>
            <person name="Crous P.W."/>
            <person name="Grigoriev I.V."/>
        </authorList>
    </citation>
    <scope>NUCLEOTIDE SEQUENCE</scope>
    <source>
        <strain evidence="2 4">CBS 781.70</strain>
    </source>
</reference>
<feature type="region of interest" description="Disordered" evidence="1">
    <location>
        <begin position="1"/>
        <end position="27"/>
    </location>
</feature>
<dbReference type="Proteomes" id="UP000504638">
    <property type="component" value="Unplaced"/>
</dbReference>
<proteinExistence type="predicted"/>
<reference evidence="4" key="3">
    <citation type="submission" date="2025-04" db="UniProtKB">
        <authorList>
            <consortium name="RefSeq"/>
        </authorList>
    </citation>
    <scope>IDENTIFICATION</scope>
    <source>
        <strain evidence="4">CBS 781.70</strain>
    </source>
</reference>
<accession>A0A6G1G2H0</accession>
<evidence type="ECO:0000313" key="2">
    <source>
        <dbReference type="EMBL" id="KAF1812305.1"/>
    </source>
</evidence>
<dbReference type="OrthoDB" id="5410741at2759"/>
<evidence type="ECO:0008006" key="5">
    <source>
        <dbReference type="Google" id="ProtNLM"/>
    </source>
</evidence>
<dbReference type="GO" id="GO:0003676">
    <property type="term" value="F:nucleic acid binding"/>
    <property type="evidence" value="ECO:0007669"/>
    <property type="project" value="InterPro"/>
</dbReference>
<dbReference type="GeneID" id="54416984"/>
<feature type="compositionally biased region" description="Basic and acidic residues" evidence="1">
    <location>
        <begin position="1"/>
        <end position="14"/>
    </location>
</feature>
<reference evidence="4" key="2">
    <citation type="submission" date="2020-04" db="EMBL/GenBank/DDBJ databases">
        <authorList>
            <consortium name="NCBI Genome Project"/>
        </authorList>
    </citation>
    <scope>NUCLEOTIDE SEQUENCE</scope>
    <source>
        <strain evidence="4">CBS 781.70</strain>
    </source>
</reference>
<feature type="compositionally biased region" description="Basic and acidic residues" evidence="1">
    <location>
        <begin position="54"/>
        <end position="63"/>
    </location>
</feature>
<feature type="region of interest" description="Disordered" evidence="1">
    <location>
        <begin position="54"/>
        <end position="83"/>
    </location>
</feature>
<gene>
    <name evidence="2 4" type="ORF">P152DRAFT_397592</name>
</gene>
<dbReference type="InterPro" id="IPR036397">
    <property type="entry name" value="RNaseH_sf"/>
</dbReference>